<dbReference type="AlphaFoldDB" id="A0A2R6WKA0"/>
<feature type="region of interest" description="Disordered" evidence="1">
    <location>
        <begin position="120"/>
        <end position="139"/>
    </location>
</feature>
<reference evidence="3" key="1">
    <citation type="journal article" date="2017" name="Cell">
        <title>Insights into land plant evolution garnered from the Marchantia polymorpha genome.</title>
        <authorList>
            <person name="Bowman J.L."/>
            <person name="Kohchi T."/>
            <person name="Yamato K.T."/>
            <person name="Jenkins J."/>
            <person name="Shu S."/>
            <person name="Ishizaki K."/>
            <person name="Yamaoka S."/>
            <person name="Nishihama R."/>
            <person name="Nakamura Y."/>
            <person name="Berger F."/>
            <person name="Adam C."/>
            <person name="Aki S.S."/>
            <person name="Althoff F."/>
            <person name="Araki T."/>
            <person name="Arteaga-Vazquez M.A."/>
            <person name="Balasubrmanian S."/>
            <person name="Barry K."/>
            <person name="Bauer D."/>
            <person name="Boehm C.R."/>
            <person name="Briginshaw L."/>
            <person name="Caballero-Perez J."/>
            <person name="Catarino B."/>
            <person name="Chen F."/>
            <person name="Chiyoda S."/>
            <person name="Chovatia M."/>
            <person name="Davies K.M."/>
            <person name="Delmans M."/>
            <person name="Demura T."/>
            <person name="Dierschke T."/>
            <person name="Dolan L."/>
            <person name="Dorantes-Acosta A.E."/>
            <person name="Eklund D.M."/>
            <person name="Florent S.N."/>
            <person name="Flores-Sandoval E."/>
            <person name="Fujiyama A."/>
            <person name="Fukuzawa H."/>
            <person name="Galik B."/>
            <person name="Grimanelli D."/>
            <person name="Grimwood J."/>
            <person name="Grossniklaus U."/>
            <person name="Hamada T."/>
            <person name="Haseloff J."/>
            <person name="Hetherington A.J."/>
            <person name="Higo A."/>
            <person name="Hirakawa Y."/>
            <person name="Hundley H.N."/>
            <person name="Ikeda Y."/>
            <person name="Inoue K."/>
            <person name="Inoue S.I."/>
            <person name="Ishida S."/>
            <person name="Jia Q."/>
            <person name="Kakita M."/>
            <person name="Kanazawa T."/>
            <person name="Kawai Y."/>
            <person name="Kawashima T."/>
            <person name="Kennedy M."/>
            <person name="Kinose K."/>
            <person name="Kinoshita T."/>
            <person name="Kohara Y."/>
            <person name="Koide E."/>
            <person name="Komatsu K."/>
            <person name="Kopischke S."/>
            <person name="Kubo M."/>
            <person name="Kyozuka J."/>
            <person name="Lagercrantz U."/>
            <person name="Lin S.S."/>
            <person name="Lindquist E."/>
            <person name="Lipzen A.M."/>
            <person name="Lu C.W."/>
            <person name="De Luna E."/>
            <person name="Martienssen R.A."/>
            <person name="Minamino N."/>
            <person name="Mizutani M."/>
            <person name="Mizutani M."/>
            <person name="Mochizuki N."/>
            <person name="Monte I."/>
            <person name="Mosher R."/>
            <person name="Nagasaki H."/>
            <person name="Nakagami H."/>
            <person name="Naramoto S."/>
            <person name="Nishitani K."/>
            <person name="Ohtani M."/>
            <person name="Okamoto T."/>
            <person name="Okumura M."/>
            <person name="Phillips J."/>
            <person name="Pollak B."/>
            <person name="Reinders A."/>
            <person name="Rovekamp M."/>
            <person name="Sano R."/>
            <person name="Sawa S."/>
            <person name="Schmid M.W."/>
            <person name="Shirakawa M."/>
            <person name="Solano R."/>
            <person name="Spunde A."/>
            <person name="Suetsugu N."/>
            <person name="Sugano S."/>
            <person name="Sugiyama A."/>
            <person name="Sun R."/>
            <person name="Suzuki Y."/>
            <person name="Takenaka M."/>
            <person name="Takezawa D."/>
            <person name="Tomogane H."/>
            <person name="Tsuzuki M."/>
            <person name="Ueda T."/>
            <person name="Umeda M."/>
            <person name="Ward J.M."/>
            <person name="Watanabe Y."/>
            <person name="Yazaki K."/>
            <person name="Yokoyama R."/>
            <person name="Yoshitake Y."/>
            <person name="Yotsui I."/>
            <person name="Zachgo S."/>
            <person name="Schmutz J."/>
        </authorList>
    </citation>
    <scope>NUCLEOTIDE SEQUENCE [LARGE SCALE GENOMIC DNA]</scope>
    <source>
        <strain evidence="3">Tak-1</strain>
    </source>
</reference>
<dbReference type="Gramene" id="Mp8g05140.1">
    <property type="protein sequence ID" value="Mp8g05140.1.cds1"/>
    <property type="gene ID" value="Mp8g05140"/>
</dbReference>
<sequence>MSRKGTPYSSRTPSRSPSSEKIRGRYVSRGLAASPKLRRRHKSATPSPRSRSGSQSRSQSRSSSTGRSARRCCRSVSRSPSRSLSRCRRCCRSSKRCQCMPTCCLGVALRRLCRVRRKLPPPTPSRSTRPKPVAPALVHRPSRRRRWKFWPRVSCLGKKKTVVTNKK</sequence>
<feature type="region of interest" description="Disordered" evidence="1">
    <location>
        <begin position="1"/>
        <end position="82"/>
    </location>
</feature>
<evidence type="ECO:0000256" key="1">
    <source>
        <dbReference type="SAM" id="MobiDB-lite"/>
    </source>
</evidence>
<proteinExistence type="predicted"/>
<name>A0A2R6WKA0_MARPO</name>
<feature type="compositionally biased region" description="Low complexity" evidence="1">
    <location>
        <begin position="1"/>
        <end position="17"/>
    </location>
</feature>
<gene>
    <name evidence="2" type="ORF">MARPO_0081s0015</name>
</gene>
<protein>
    <submittedName>
        <fullName evidence="2">Uncharacterized protein</fullName>
    </submittedName>
</protein>
<organism evidence="2 3">
    <name type="scientific">Marchantia polymorpha</name>
    <name type="common">Common liverwort</name>
    <name type="synonym">Marchantia aquatica</name>
    <dbReference type="NCBI Taxonomy" id="3197"/>
    <lineage>
        <taxon>Eukaryota</taxon>
        <taxon>Viridiplantae</taxon>
        <taxon>Streptophyta</taxon>
        <taxon>Embryophyta</taxon>
        <taxon>Marchantiophyta</taxon>
        <taxon>Marchantiopsida</taxon>
        <taxon>Marchantiidae</taxon>
        <taxon>Marchantiales</taxon>
        <taxon>Marchantiaceae</taxon>
        <taxon>Marchantia</taxon>
    </lineage>
</organism>
<dbReference type="EMBL" id="KZ772753">
    <property type="protein sequence ID" value="PTQ34285.1"/>
    <property type="molecule type" value="Genomic_DNA"/>
</dbReference>
<feature type="compositionally biased region" description="Low complexity" evidence="1">
    <location>
        <begin position="45"/>
        <end position="67"/>
    </location>
</feature>
<dbReference type="Proteomes" id="UP000244005">
    <property type="component" value="Unassembled WGS sequence"/>
</dbReference>
<accession>A0A2R6WKA0</accession>
<evidence type="ECO:0000313" key="3">
    <source>
        <dbReference type="Proteomes" id="UP000244005"/>
    </source>
</evidence>
<evidence type="ECO:0000313" key="2">
    <source>
        <dbReference type="EMBL" id="PTQ34285.1"/>
    </source>
</evidence>
<keyword evidence="3" id="KW-1185">Reference proteome</keyword>